<evidence type="ECO:0000313" key="3">
    <source>
        <dbReference type="Proteomes" id="UP001585018"/>
    </source>
</evidence>
<gene>
    <name evidence="2" type="ORF">VSS30_04630</name>
</gene>
<reference evidence="2 3" key="1">
    <citation type="submission" date="2024-01" db="EMBL/GenBank/DDBJ databases">
        <title>Genome mining of biosynthetic gene clusters to explore secondary metabolites of Streptomyces sp.</title>
        <authorList>
            <person name="Baig A."/>
            <person name="Ajitkumar Shintre N."/>
            <person name="Kumar H."/>
            <person name="Anbarasu A."/>
            <person name="Ramaiah S."/>
        </authorList>
    </citation>
    <scope>NUCLEOTIDE SEQUENCE [LARGE SCALE GENOMIC DNA]</scope>
    <source>
        <strain evidence="2 3">A03</strain>
    </source>
</reference>
<evidence type="ECO:0000313" key="2">
    <source>
        <dbReference type="EMBL" id="MFB8748086.1"/>
    </source>
</evidence>
<feature type="chain" id="PRO_5046711855" evidence="1">
    <location>
        <begin position="23"/>
        <end position="255"/>
    </location>
</feature>
<proteinExistence type="predicted"/>
<evidence type="ECO:0000256" key="1">
    <source>
        <dbReference type="SAM" id="SignalP"/>
    </source>
</evidence>
<accession>A0ABV5D677</accession>
<dbReference type="RefSeq" id="WP_376718262.1">
    <property type="nucleotide sequence ID" value="NZ_JAYMRR010000002.1"/>
</dbReference>
<sequence length="255" mass="26860">MNKYAIKAATAAFGAAALTVGALTQASASEPAQDGPAASPAAYADYLAHSRQEGAAETLKEFNALTPREQDRFIGYLQDPPLFKDFLEQSTDEDGLAATADGTRTTSLRNGDVSLEAHHSASIFAATAAKRPLPKGNHTVTRSNKIKLLGVTVMEFKIWETFYSNGRTITKVVEADGGKKNFSGVVKMSKGIAKKQLGKQSFCKKGGSCSSGNTAVASIVWEGEAVVSGGTFQIDKKQTLVSNVYGTATSSLVNV</sequence>
<comment type="caution">
    <text evidence="2">The sequence shown here is derived from an EMBL/GenBank/DDBJ whole genome shotgun (WGS) entry which is preliminary data.</text>
</comment>
<dbReference type="Proteomes" id="UP001585018">
    <property type="component" value="Unassembled WGS sequence"/>
</dbReference>
<dbReference type="EMBL" id="JAYMRR010000002">
    <property type="protein sequence ID" value="MFB8748086.1"/>
    <property type="molecule type" value="Genomic_DNA"/>
</dbReference>
<protein>
    <submittedName>
        <fullName evidence="2">Uncharacterized protein</fullName>
    </submittedName>
</protein>
<keyword evidence="1" id="KW-0732">Signal</keyword>
<name>A0ABV5D677_9ACTN</name>
<keyword evidence="3" id="KW-1185">Reference proteome</keyword>
<organism evidence="2 3">
    <name type="scientific">Streptomyces parvulus</name>
    <dbReference type="NCBI Taxonomy" id="146923"/>
    <lineage>
        <taxon>Bacteria</taxon>
        <taxon>Bacillati</taxon>
        <taxon>Actinomycetota</taxon>
        <taxon>Actinomycetes</taxon>
        <taxon>Kitasatosporales</taxon>
        <taxon>Streptomycetaceae</taxon>
        <taxon>Streptomyces</taxon>
    </lineage>
</organism>
<feature type="signal peptide" evidence="1">
    <location>
        <begin position="1"/>
        <end position="22"/>
    </location>
</feature>